<dbReference type="FunFam" id="3.40.630.10:FF:000057">
    <property type="entry name" value="Vacuolar membrane protease"/>
    <property type="match status" value="1"/>
</dbReference>
<evidence type="ECO:0000259" key="18">
    <source>
        <dbReference type="Pfam" id="PF04389"/>
    </source>
</evidence>
<feature type="transmembrane region" description="Helical" evidence="17">
    <location>
        <begin position="656"/>
        <end position="677"/>
    </location>
</feature>
<feature type="domain" description="Peptidase M28" evidence="18">
    <location>
        <begin position="278"/>
        <end position="454"/>
    </location>
</feature>
<keyword evidence="6 15" id="KW-0645">Protease</keyword>
<evidence type="ECO:0000256" key="17">
    <source>
        <dbReference type="SAM" id="Phobius"/>
    </source>
</evidence>
<keyword evidence="22" id="KW-1185">Reference proteome</keyword>
<evidence type="ECO:0000259" key="19">
    <source>
        <dbReference type="Pfam" id="PF22250"/>
    </source>
</evidence>
<dbReference type="EMBL" id="LFZO01000077">
    <property type="protein sequence ID" value="KXT14683.1"/>
    <property type="molecule type" value="Genomic_DNA"/>
</dbReference>
<comment type="subcellular location">
    <subcellularLocation>
        <location evidence="3">Vacuole membrane</location>
        <topology evidence="3">Multi-pass membrane protein</topology>
    </subcellularLocation>
</comment>
<accession>A0A139IIV2</accession>
<evidence type="ECO:0000256" key="11">
    <source>
        <dbReference type="ARBA" id="ARBA00022989"/>
    </source>
</evidence>
<sequence length="1087" mass="120488">MMKRYEETSGTGIDMCNLRSNESQYYPRCTCHRVCRYLQKTSVIHSSSMRSAKAVVDASSSLPPAPPRPPPHVCPDVNTSAPYASSDGETRVLPSRPNAAKIAGFSMTRTRSWNPLAFLPLQVSIIGSAFYIALFAALLVVHVTVPPAPANPTPIDGVNLTAAWLDLEFLSDAYHPLGSRRNDVVKSYLLKRIDEILKDNRADHKTVYATKGRWMSDVKGERAVTVFANDSSNFTSLDDWTNRPITLYGESDNILVYVRGTEDTAGDWWNQTERYKGSSGVLVNAHYDSVSSGFGATDDGVGVVTVLQLISLFSRSGNQPRRGIVALLNNAEENGLYGARNFIRHPLAQFPHTFLNLEGAGAGGRAILFRSTDAEVTKAYAKSPRPFGNVVSGDGFKRGFIRSGTDYSVFYEELGLRGLDVAFYEPRARYHTNEDDSRNTNPDSLWHMLSAAVATTQELTSYQSSEFEGELQDNNGKLDTGHTKDGFYFDILGRAFVVGQLNTLFALSVSLLVAGPIILILLEVLIRRSDKWYPFGGKRYLHSPDDDEAVRLHGVRGFFRFLVALVVATGIVMLLAYLLTKVNPYIVYSSEYAVWSMFLSAWIAIAWFLLAGAAEIRPTALHRMFCLIWLYVLSWVFLVVATVGEHQLRIASGYPMVVYNATVLVALLVSYLELFALPKISKYVSRVLGAQTDSTSIRPGSRSSRRLLENQGSADEAEPTERSSLLQHADIQASQHTFTRKRPDRHQIPEDTEDPYLDNAVMDEQAWSSSLPQWTWFLQLVVLVPINVILIGSIALMITSATHQTPADGNAPLPIYLSMAALTVLLLLPIVPFLHRFTYHVPTFLLLVFIGCLIYNLVAFPFSRAARLKYYFVQSMDLDNGTNNVTVMGVDGYIQDIISEMPSAAGQSLRCGDSAVADRNGLLGCSFYGLPPNVVPRGYPALPTNSTNKKHAYREWMDVQISSTLSTATFSVRGVNSKQCRIALEEVASEVHVEDCAPDVRQPEVGDQGSKEIRLESRTWDKTFHVNVSWAGKPAKGQRGKVWCLWSDANTPGTIPAFDELKRFEPVWSAVTKAADGLLEGYKEFTI</sequence>
<evidence type="ECO:0000256" key="14">
    <source>
        <dbReference type="ARBA" id="ARBA00023180"/>
    </source>
</evidence>
<feature type="transmembrane region" description="Helical" evidence="17">
    <location>
        <begin position="592"/>
        <end position="612"/>
    </location>
</feature>
<feature type="compositionally biased region" description="Polar residues" evidence="16">
    <location>
        <begin position="693"/>
        <end position="702"/>
    </location>
</feature>
<comment type="function">
    <text evidence="2">May be involved in vacuolar sorting and osmoregulation.</text>
</comment>
<evidence type="ECO:0000256" key="8">
    <source>
        <dbReference type="ARBA" id="ARBA00022723"/>
    </source>
</evidence>
<feature type="transmembrane region" description="Helical" evidence="17">
    <location>
        <begin position="813"/>
        <end position="834"/>
    </location>
</feature>
<evidence type="ECO:0000256" key="13">
    <source>
        <dbReference type="ARBA" id="ARBA00023136"/>
    </source>
</evidence>
<feature type="domain" description="Vacuolar membrane protease C-terminal" evidence="19">
    <location>
        <begin position="868"/>
        <end position="1080"/>
    </location>
</feature>
<reference evidence="21 22" key="1">
    <citation type="submission" date="2015-07" db="EMBL/GenBank/DDBJ databases">
        <title>Comparative genomics of the Sigatoka disease complex on banana suggests a link between parallel evolutionary changes in Pseudocercospora fijiensis and Pseudocercospora eumusae and increased virulence on the banana host.</title>
        <authorList>
            <person name="Chang T.-C."/>
            <person name="Salvucci A."/>
            <person name="Crous P.W."/>
            <person name="Stergiopoulos I."/>
        </authorList>
    </citation>
    <scope>NUCLEOTIDE SEQUENCE [LARGE SCALE GENOMIC DNA]</scope>
    <source>
        <strain evidence="21 22">CBS 116634</strain>
    </source>
</reference>
<evidence type="ECO:0000256" key="2">
    <source>
        <dbReference type="ARBA" id="ARBA00003273"/>
    </source>
</evidence>
<feature type="compositionally biased region" description="Polar residues" evidence="16">
    <location>
        <begin position="722"/>
        <end position="737"/>
    </location>
</feature>
<evidence type="ECO:0000313" key="21">
    <source>
        <dbReference type="EMBL" id="KXT14683.1"/>
    </source>
</evidence>
<feature type="transmembrane region" description="Helical" evidence="17">
    <location>
        <begin position="841"/>
        <end position="862"/>
    </location>
</feature>
<evidence type="ECO:0000256" key="12">
    <source>
        <dbReference type="ARBA" id="ARBA00023049"/>
    </source>
</evidence>
<evidence type="ECO:0000256" key="16">
    <source>
        <dbReference type="SAM" id="MobiDB-lite"/>
    </source>
</evidence>
<evidence type="ECO:0000256" key="10">
    <source>
        <dbReference type="ARBA" id="ARBA00022833"/>
    </source>
</evidence>
<keyword evidence="5" id="KW-0926">Vacuole</keyword>
<dbReference type="SUPFAM" id="SSF53187">
    <property type="entry name" value="Zn-dependent exopeptidases"/>
    <property type="match status" value="1"/>
</dbReference>
<dbReference type="GO" id="GO:0005774">
    <property type="term" value="C:vacuolar membrane"/>
    <property type="evidence" value="ECO:0007669"/>
    <property type="project" value="UniProtKB-SubCell"/>
</dbReference>
<dbReference type="InterPro" id="IPR045175">
    <property type="entry name" value="M28_fam"/>
</dbReference>
<dbReference type="Pfam" id="PF22251">
    <property type="entry name" value="PFF1_TM"/>
    <property type="match status" value="1"/>
</dbReference>
<name>A0A139IIV2_9PEZI</name>
<dbReference type="GO" id="GO:0008235">
    <property type="term" value="F:metalloexopeptidase activity"/>
    <property type="evidence" value="ECO:0007669"/>
    <property type="project" value="InterPro"/>
</dbReference>
<evidence type="ECO:0000256" key="15">
    <source>
        <dbReference type="RuleBase" id="RU361240"/>
    </source>
</evidence>
<dbReference type="AlphaFoldDB" id="A0A139IIV2"/>
<proteinExistence type="inferred from homology"/>
<evidence type="ECO:0000256" key="3">
    <source>
        <dbReference type="ARBA" id="ARBA00004128"/>
    </source>
</evidence>
<protein>
    <recommendedName>
        <fullName evidence="15">Peptide hydrolase</fullName>
        <ecNumber evidence="15">3.4.-.-</ecNumber>
    </recommendedName>
</protein>
<keyword evidence="11 17" id="KW-1133">Transmembrane helix</keyword>
<evidence type="ECO:0000256" key="9">
    <source>
        <dbReference type="ARBA" id="ARBA00022801"/>
    </source>
</evidence>
<evidence type="ECO:0000256" key="6">
    <source>
        <dbReference type="ARBA" id="ARBA00022670"/>
    </source>
</evidence>
<dbReference type="PANTHER" id="PTHR12147">
    <property type="entry name" value="METALLOPEPTIDASE M28 FAMILY MEMBER"/>
    <property type="match status" value="1"/>
</dbReference>
<gene>
    <name evidence="21" type="ORF">AC579_6372</name>
</gene>
<evidence type="ECO:0000313" key="22">
    <source>
        <dbReference type="Proteomes" id="UP000073492"/>
    </source>
</evidence>
<dbReference type="STRING" id="113226.A0A139IIV2"/>
<comment type="caution">
    <text evidence="21">The sequence shown here is derived from an EMBL/GenBank/DDBJ whole genome shotgun (WGS) entry which is preliminary data.</text>
</comment>
<feature type="transmembrane region" description="Helical" evidence="17">
    <location>
        <begin position="561"/>
        <end position="580"/>
    </location>
</feature>
<keyword evidence="12" id="KW-0482">Metalloprotease</keyword>
<comment type="similarity">
    <text evidence="4 15">Belongs to the peptidase M28 family.</text>
</comment>
<organism evidence="21 22">
    <name type="scientific">Pseudocercospora musae</name>
    <dbReference type="NCBI Taxonomy" id="113226"/>
    <lineage>
        <taxon>Eukaryota</taxon>
        <taxon>Fungi</taxon>
        <taxon>Dikarya</taxon>
        <taxon>Ascomycota</taxon>
        <taxon>Pezizomycotina</taxon>
        <taxon>Dothideomycetes</taxon>
        <taxon>Dothideomycetidae</taxon>
        <taxon>Mycosphaerellales</taxon>
        <taxon>Mycosphaerellaceae</taxon>
        <taxon>Pseudocercospora</taxon>
    </lineage>
</organism>
<dbReference type="Pfam" id="PF22250">
    <property type="entry name" value="PFF1_C"/>
    <property type="match status" value="1"/>
</dbReference>
<evidence type="ECO:0000259" key="20">
    <source>
        <dbReference type="Pfam" id="PF22251"/>
    </source>
</evidence>
<dbReference type="GO" id="GO:0046872">
    <property type="term" value="F:metal ion binding"/>
    <property type="evidence" value="ECO:0007669"/>
    <property type="project" value="UniProtKB-KW"/>
</dbReference>
<dbReference type="InterPro" id="IPR053975">
    <property type="entry name" value="PFF1_C"/>
</dbReference>
<dbReference type="GO" id="GO:0006508">
    <property type="term" value="P:proteolysis"/>
    <property type="evidence" value="ECO:0007669"/>
    <property type="project" value="UniProtKB-KW"/>
</dbReference>
<keyword evidence="7 17" id="KW-0812">Transmembrane</keyword>
<dbReference type="Gene3D" id="3.40.630.10">
    <property type="entry name" value="Zn peptidases"/>
    <property type="match status" value="1"/>
</dbReference>
<evidence type="ECO:0000256" key="4">
    <source>
        <dbReference type="ARBA" id="ARBA00010918"/>
    </source>
</evidence>
<dbReference type="InterPro" id="IPR053976">
    <property type="entry name" value="PFF1_TM"/>
</dbReference>
<dbReference type="InterPro" id="IPR007484">
    <property type="entry name" value="Peptidase_M28"/>
</dbReference>
<dbReference type="Pfam" id="PF04389">
    <property type="entry name" value="Peptidase_M28"/>
    <property type="match status" value="1"/>
</dbReference>
<dbReference type="PANTHER" id="PTHR12147:SF58">
    <property type="entry name" value="VACUOLAR MEMBRANE PROTEASE"/>
    <property type="match status" value="1"/>
</dbReference>
<comment type="cofactor">
    <cofactor evidence="1">
        <name>Zn(2+)</name>
        <dbReference type="ChEBI" id="CHEBI:29105"/>
    </cofactor>
</comment>
<keyword evidence="10 15" id="KW-0862">Zinc</keyword>
<feature type="transmembrane region" description="Helical" evidence="17">
    <location>
        <begin position="776"/>
        <end position="801"/>
    </location>
</feature>
<dbReference type="Proteomes" id="UP000073492">
    <property type="component" value="Unassembled WGS sequence"/>
</dbReference>
<dbReference type="InterPro" id="IPR048024">
    <property type="entry name" value="Fxna-like_M28_dom"/>
</dbReference>
<feature type="transmembrane region" description="Helical" evidence="17">
    <location>
        <begin position="504"/>
        <end position="526"/>
    </location>
</feature>
<feature type="transmembrane region" description="Helical" evidence="17">
    <location>
        <begin position="116"/>
        <end position="141"/>
    </location>
</feature>
<dbReference type="CDD" id="cd03875">
    <property type="entry name" value="M28_Fxna_like"/>
    <property type="match status" value="1"/>
</dbReference>
<feature type="transmembrane region" description="Helical" evidence="17">
    <location>
        <begin position="624"/>
        <end position="644"/>
    </location>
</feature>
<keyword evidence="13 17" id="KW-0472">Membrane</keyword>
<keyword evidence="8 15" id="KW-0479">Metal-binding</keyword>
<evidence type="ECO:0000256" key="1">
    <source>
        <dbReference type="ARBA" id="ARBA00001947"/>
    </source>
</evidence>
<dbReference type="EC" id="3.4.-.-" evidence="15"/>
<evidence type="ECO:0000256" key="7">
    <source>
        <dbReference type="ARBA" id="ARBA00022692"/>
    </source>
</evidence>
<feature type="region of interest" description="Disordered" evidence="16">
    <location>
        <begin position="693"/>
        <end position="755"/>
    </location>
</feature>
<keyword evidence="14" id="KW-0325">Glycoprotein</keyword>
<dbReference type="OrthoDB" id="76293at2759"/>
<feature type="domain" description="Vacuolar membrane protease transmembrane" evidence="20">
    <location>
        <begin position="559"/>
        <end position="841"/>
    </location>
</feature>
<keyword evidence="9 15" id="KW-0378">Hydrolase</keyword>
<evidence type="ECO:0000256" key="5">
    <source>
        <dbReference type="ARBA" id="ARBA00022554"/>
    </source>
</evidence>